<organism evidence="3 4">
    <name type="scientific">Phlebotomus papatasi</name>
    <name type="common">Sandfly</name>
    <dbReference type="NCBI Taxonomy" id="29031"/>
    <lineage>
        <taxon>Eukaryota</taxon>
        <taxon>Metazoa</taxon>
        <taxon>Ecdysozoa</taxon>
        <taxon>Arthropoda</taxon>
        <taxon>Hexapoda</taxon>
        <taxon>Insecta</taxon>
        <taxon>Pterygota</taxon>
        <taxon>Neoptera</taxon>
        <taxon>Endopterygota</taxon>
        <taxon>Diptera</taxon>
        <taxon>Nematocera</taxon>
        <taxon>Psychodoidea</taxon>
        <taxon>Psychodidae</taxon>
        <taxon>Phlebotomus</taxon>
        <taxon>Phlebotomus</taxon>
    </lineage>
</organism>
<dbReference type="InterPro" id="IPR002108">
    <property type="entry name" value="ADF-H"/>
</dbReference>
<keyword evidence="4" id="KW-1185">Reference proteome</keyword>
<accession>A0A1B0D130</accession>
<dbReference type="InterPro" id="IPR029006">
    <property type="entry name" value="ADF-H/Gelsolin-like_dom_sf"/>
</dbReference>
<dbReference type="GO" id="GO:0003779">
    <property type="term" value="F:actin binding"/>
    <property type="evidence" value="ECO:0007669"/>
    <property type="project" value="UniProtKB-KW"/>
</dbReference>
<dbReference type="InterPro" id="IPR017904">
    <property type="entry name" value="ADF/Cofilin"/>
</dbReference>
<evidence type="ECO:0000256" key="1">
    <source>
        <dbReference type="ARBA" id="ARBA00006844"/>
    </source>
</evidence>
<dbReference type="EMBL" id="AJVK01021868">
    <property type="status" value="NOT_ANNOTATED_CDS"/>
    <property type="molecule type" value="Genomic_DNA"/>
</dbReference>
<dbReference type="EnsemblMetazoa" id="PPAI001054-RA">
    <property type="protein sequence ID" value="PPAI001054-PA"/>
    <property type="gene ID" value="PPAI001054"/>
</dbReference>
<dbReference type="VEuPathDB" id="VectorBase:PPAI001054"/>
<proteinExistence type="inferred from homology"/>
<dbReference type="Proteomes" id="UP000092462">
    <property type="component" value="Unassembled WGS sequence"/>
</dbReference>
<evidence type="ECO:0000313" key="4">
    <source>
        <dbReference type="Proteomes" id="UP000092462"/>
    </source>
</evidence>
<keyword evidence="2" id="KW-0009">Actin-binding</keyword>
<sequence>MEERGKASGVTVSDSCKTTYEEIKKDKKHRYVIFYIRDEKQIDVEVVGNRDAEYDQFLDDIQQGGPGECR</sequence>
<dbReference type="Gene3D" id="3.40.20.10">
    <property type="entry name" value="Severin"/>
    <property type="match status" value="1"/>
</dbReference>
<comment type="similarity">
    <text evidence="1">Belongs to the actin-binding proteins ADF family.</text>
</comment>
<reference evidence="3" key="1">
    <citation type="submission" date="2022-08" db="UniProtKB">
        <authorList>
            <consortium name="EnsemblMetazoa"/>
        </authorList>
    </citation>
    <scope>IDENTIFICATION</scope>
    <source>
        <strain evidence="3">Israel</strain>
    </source>
</reference>
<dbReference type="GO" id="GO:0015629">
    <property type="term" value="C:actin cytoskeleton"/>
    <property type="evidence" value="ECO:0007669"/>
    <property type="project" value="InterPro"/>
</dbReference>
<evidence type="ECO:0000313" key="3">
    <source>
        <dbReference type="EnsemblMetazoa" id="PPAI001054-PA"/>
    </source>
</evidence>
<dbReference type="VEuPathDB" id="VectorBase:PPAPM1_012489"/>
<dbReference type="GO" id="GO:0030042">
    <property type="term" value="P:actin filament depolymerization"/>
    <property type="evidence" value="ECO:0007669"/>
    <property type="project" value="InterPro"/>
</dbReference>
<dbReference type="PANTHER" id="PTHR11913">
    <property type="entry name" value="COFILIN-RELATED"/>
    <property type="match status" value="1"/>
</dbReference>
<name>A0A1B0D130_PHLPP</name>
<dbReference type="EMBL" id="AJVK01021869">
    <property type="status" value="NOT_ANNOTATED_CDS"/>
    <property type="molecule type" value="Genomic_DNA"/>
</dbReference>
<dbReference type="Pfam" id="PF00241">
    <property type="entry name" value="Cofilin_ADF"/>
    <property type="match status" value="1"/>
</dbReference>
<dbReference type="AlphaFoldDB" id="A0A1B0D130"/>
<evidence type="ECO:0000256" key="2">
    <source>
        <dbReference type="ARBA" id="ARBA00023203"/>
    </source>
</evidence>
<protein>
    <submittedName>
        <fullName evidence="3">Uncharacterized protein</fullName>
    </submittedName>
</protein>
<dbReference type="SUPFAM" id="SSF55753">
    <property type="entry name" value="Actin depolymerizing proteins"/>
    <property type="match status" value="1"/>
</dbReference>
<dbReference type="PROSITE" id="PS51263">
    <property type="entry name" value="ADF_H"/>
    <property type="match status" value="1"/>
</dbReference>